<dbReference type="GO" id="GO:0006950">
    <property type="term" value="P:response to stress"/>
    <property type="evidence" value="ECO:0007669"/>
    <property type="project" value="UniProtKB-ARBA"/>
</dbReference>
<dbReference type="InterPro" id="IPR006050">
    <property type="entry name" value="DNA_photolyase_N"/>
</dbReference>
<evidence type="ECO:0000256" key="1">
    <source>
        <dbReference type="ARBA" id="ARBA00001974"/>
    </source>
</evidence>
<keyword evidence="2" id="KW-0285">Flavoprotein</keyword>
<evidence type="ECO:0000256" key="2">
    <source>
        <dbReference type="ARBA" id="ARBA00022630"/>
    </source>
</evidence>
<dbReference type="SUPFAM" id="SSF52425">
    <property type="entry name" value="Cryptochrome/photolyase, N-terminal domain"/>
    <property type="match status" value="1"/>
</dbReference>
<dbReference type="AlphaFoldDB" id="A0A6C0CVX5"/>
<dbReference type="Pfam" id="PF03441">
    <property type="entry name" value="FAD_binding_7"/>
    <property type="match status" value="1"/>
</dbReference>
<dbReference type="InterPro" id="IPR005101">
    <property type="entry name" value="Cryptochr/Photolyase_FAD-bd"/>
</dbReference>
<dbReference type="GO" id="GO:0003904">
    <property type="term" value="F:deoxyribodipyrimidine photo-lyase activity"/>
    <property type="evidence" value="ECO:0007669"/>
    <property type="project" value="TreeGrafter"/>
</dbReference>
<dbReference type="Pfam" id="PF00875">
    <property type="entry name" value="DNA_photolyase"/>
    <property type="match status" value="1"/>
</dbReference>
<evidence type="ECO:0000259" key="5">
    <source>
        <dbReference type="PROSITE" id="PS51645"/>
    </source>
</evidence>
<dbReference type="PANTHER" id="PTHR11455">
    <property type="entry name" value="CRYPTOCHROME"/>
    <property type="match status" value="1"/>
</dbReference>
<feature type="domain" description="Photolyase/cryptochrome alpha/beta" evidence="5">
    <location>
        <begin position="3"/>
        <end position="134"/>
    </location>
</feature>
<dbReference type="PRINTS" id="PR00147">
    <property type="entry name" value="DNAPHOTLYASE"/>
</dbReference>
<evidence type="ECO:0000256" key="3">
    <source>
        <dbReference type="ARBA" id="ARBA00022827"/>
    </source>
</evidence>
<dbReference type="GO" id="GO:0006139">
    <property type="term" value="P:nucleobase-containing compound metabolic process"/>
    <property type="evidence" value="ECO:0007669"/>
    <property type="project" value="UniProtKB-ARBA"/>
</dbReference>
<dbReference type="PANTHER" id="PTHR11455:SF9">
    <property type="entry name" value="CRYPTOCHROME CIRCADIAN CLOCK 5 ISOFORM X1"/>
    <property type="match status" value="1"/>
</dbReference>
<dbReference type="PROSITE" id="PS51645">
    <property type="entry name" value="PHR_CRY_ALPHA_BETA"/>
    <property type="match status" value="1"/>
</dbReference>
<name>A0A6C0CVX5_9ZZZZ</name>
<dbReference type="EMBL" id="MN739499">
    <property type="protein sequence ID" value="QHT08668.1"/>
    <property type="molecule type" value="Genomic_DNA"/>
</dbReference>
<proteinExistence type="predicted"/>
<keyword evidence="4" id="KW-0157">Chromophore</keyword>
<dbReference type="Gene3D" id="3.40.50.620">
    <property type="entry name" value="HUPs"/>
    <property type="match status" value="1"/>
</dbReference>
<keyword evidence="3" id="KW-0274">FAD</keyword>
<comment type="cofactor">
    <cofactor evidence="1">
        <name>FAD</name>
        <dbReference type="ChEBI" id="CHEBI:57692"/>
    </cofactor>
</comment>
<organism evidence="6">
    <name type="scientific">viral metagenome</name>
    <dbReference type="NCBI Taxonomy" id="1070528"/>
    <lineage>
        <taxon>unclassified sequences</taxon>
        <taxon>metagenomes</taxon>
        <taxon>organismal metagenomes</taxon>
    </lineage>
</organism>
<dbReference type="InterPro" id="IPR036134">
    <property type="entry name" value="Crypto/Photolyase_FAD-like_sf"/>
</dbReference>
<dbReference type="InterPro" id="IPR002081">
    <property type="entry name" value="Cryptochrome/DNA_photolyase_1"/>
</dbReference>
<dbReference type="Gene3D" id="1.10.579.10">
    <property type="entry name" value="DNA Cyclobutane Dipyrimidine Photolyase, subunit A, domain 3"/>
    <property type="match status" value="1"/>
</dbReference>
<dbReference type="PROSITE" id="PS00394">
    <property type="entry name" value="DNA_PHOTOLYASES_1_1"/>
    <property type="match status" value="1"/>
</dbReference>
<protein>
    <recommendedName>
        <fullName evidence="5">Photolyase/cryptochrome alpha/beta domain-containing protein</fullName>
    </recommendedName>
</protein>
<dbReference type="Gene3D" id="1.25.40.80">
    <property type="match status" value="1"/>
</dbReference>
<dbReference type="GO" id="GO:0071949">
    <property type="term" value="F:FAD binding"/>
    <property type="evidence" value="ECO:0007669"/>
    <property type="project" value="TreeGrafter"/>
</dbReference>
<dbReference type="InterPro" id="IPR014729">
    <property type="entry name" value="Rossmann-like_a/b/a_fold"/>
</dbReference>
<dbReference type="InterPro" id="IPR036155">
    <property type="entry name" value="Crypto/Photolyase_N_sf"/>
</dbReference>
<dbReference type="InterPro" id="IPR018394">
    <property type="entry name" value="DNA_photolyase_1_CS_C"/>
</dbReference>
<dbReference type="SUPFAM" id="SSF48173">
    <property type="entry name" value="Cryptochrome/photolyase FAD-binding domain"/>
    <property type="match status" value="1"/>
</dbReference>
<evidence type="ECO:0000256" key="4">
    <source>
        <dbReference type="ARBA" id="ARBA00022991"/>
    </source>
</evidence>
<dbReference type="GO" id="GO:0003677">
    <property type="term" value="F:DNA binding"/>
    <property type="evidence" value="ECO:0007669"/>
    <property type="project" value="TreeGrafter"/>
</dbReference>
<accession>A0A6C0CVX5</accession>
<reference evidence="6" key="1">
    <citation type="journal article" date="2020" name="Nature">
        <title>Giant virus diversity and host interactions through global metagenomics.</title>
        <authorList>
            <person name="Schulz F."/>
            <person name="Roux S."/>
            <person name="Paez-Espino D."/>
            <person name="Jungbluth S."/>
            <person name="Walsh D.A."/>
            <person name="Denef V.J."/>
            <person name="McMahon K.D."/>
            <person name="Konstantinidis K.T."/>
            <person name="Eloe-Fadrosh E.A."/>
            <person name="Kyrpides N.C."/>
            <person name="Woyke T."/>
        </authorList>
    </citation>
    <scope>NUCLEOTIDE SEQUENCE</scope>
    <source>
        <strain evidence="6">GVMAG-M-3300023109-53</strain>
    </source>
</reference>
<sequence>MFENGLFIFRRDLRIQDNIGLNLAMEQCKKVYPIFIFTPEQVTDKNKFKSDNSVQFMIESLDDLRENIKKQGGHLNCYYGENNTIIKNLIKKWNIEAVFFNWDITPYAKKRDSSIEKLCKSLKVEYVTAQDYYLYEPGSIKSGSDEPYTKFTPYYNKVLPTKVLKPVNLRKYKFANEKDGNIELVDAYLKFTEPNPDILVNGGREYGEKIINNLSAFKNYGKTRNNLDQHTTLLSAYLKFGNVSVRETYDKMVSKLGKRSDLLRQLIWREFYAQLLFSNPQVLGNPLKPKYDKINWVSNTSNLNAWKKGLTGFPIVDAGMRELNSTGYMHNRSRLITASFLIKTLLIDWEDGEKYYATQLTDYDPASNNGNWQWVASSGADAQPYFRIFNPWSQSEKHDKDAEYIKKWVPELESVPAKDIHKWDEVYEKYSDIKYPKPIVNYEEQRKKALAMYKKVV</sequence>
<evidence type="ECO:0000313" key="6">
    <source>
        <dbReference type="EMBL" id="QHT08668.1"/>
    </source>
</evidence>